<dbReference type="PANTHER" id="PTHR22625">
    <property type="entry name" value="PLEXIN"/>
    <property type="match status" value="1"/>
</dbReference>
<feature type="domain" description="IPT/TIG" evidence="3">
    <location>
        <begin position="2"/>
        <end position="83"/>
    </location>
</feature>
<dbReference type="PANTHER" id="PTHR22625:SF61">
    <property type="entry name" value="HEPATOCYTE GROWTH FACTOR RECEPTOR"/>
    <property type="match status" value="1"/>
</dbReference>
<dbReference type="InterPro" id="IPR014756">
    <property type="entry name" value="Ig_E-set"/>
</dbReference>
<organism evidence="4 5">
    <name type="scientific">Amblyomma americanum</name>
    <name type="common">Lone star tick</name>
    <dbReference type="NCBI Taxonomy" id="6943"/>
    <lineage>
        <taxon>Eukaryota</taxon>
        <taxon>Metazoa</taxon>
        <taxon>Ecdysozoa</taxon>
        <taxon>Arthropoda</taxon>
        <taxon>Chelicerata</taxon>
        <taxon>Arachnida</taxon>
        <taxon>Acari</taxon>
        <taxon>Parasitiformes</taxon>
        <taxon>Ixodida</taxon>
        <taxon>Ixodoidea</taxon>
        <taxon>Ixodidae</taxon>
        <taxon>Amblyomminae</taxon>
        <taxon>Amblyomma</taxon>
    </lineage>
</organism>
<evidence type="ECO:0000313" key="5">
    <source>
        <dbReference type="Proteomes" id="UP001321473"/>
    </source>
</evidence>
<feature type="compositionally biased region" description="Basic and acidic residues" evidence="1">
    <location>
        <begin position="361"/>
        <end position="384"/>
    </location>
</feature>
<protein>
    <recommendedName>
        <fullName evidence="3">IPT/TIG domain-containing protein</fullName>
    </recommendedName>
</protein>
<keyword evidence="2" id="KW-0472">Membrane</keyword>
<dbReference type="SUPFAM" id="SSF81296">
    <property type="entry name" value="E set domains"/>
    <property type="match status" value="1"/>
</dbReference>
<reference evidence="4 5" key="1">
    <citation type="journal article" date="2023" name="Arcadia Sci">
        <title>De novo assembly of a long-read Amblyomma americanum tick genome.</title>
        <authorList>
            <person name="Chou S."/>
            <person name="Poskanzer K.E."/>
            <person name="Rollins M."/>
            <person name="Thuy-Boun P.S."/>
        </authorList>
    </citation>
    <scope>NUCLEOTIDE SEQUENCE [LARGE SCALE GENOMIC DNA]</scope>
    <source>
        <strain evidence="4">F_SG_1</strain>
        <tissue evidence="4">Salivary glands</tissue>
    </source>
</reference>
<dbReference type="Gene3D" id="2.60.40.10">
    <property type="entry name" value="Immunoglobulins"/>
    <property type="match status" value="1"/>
</dbReference>
<keyword evidence="2" id="KW-1133">Transmembrane helix</keyword>
<dbReference type="GO" id="GO:0030334">
    <property type="term" value="P:regulation of cell migration"/>
    <property type="evidence" value="ECO:0007669"/>
    <property type="project" value="TreeGrafter"/>
</dbReference>
<dbReference type="InterPro" id="IPR031148">
    <property type="entry name" value="Plexin"/>
</dbReference>
<feature type="region of interest" description="Disordered" evidence="1">
    <location>
        <begin position="361"/>
        <end position="398"/>
    </location>
</feature>
<dbReference type="InterPro" id="IPR002909">
    <property type="entry name" value="IPT_dom"/>
</dbReference>
<proteinExistence type="predicted"/>
<name>A0AAQ4F2D6_AMBAM</name>
<keyword evidence="2" id="KW-0812">Transmembrane</keyword>
<dbReference type="EMBL" id="JARKHS020008270">
    <property type="protein sequence ID" value="KAK8780925.1"/>
    <property type="molecule type" value="Genomic_DNA"/>
</dbReference>
<evidence type="ECO:0000313" key="4">
    <source>
        <dbReference type="EMBL" id="KAK8780925.1"/>
    </source>
</evidence>
<evidence type="ECO:0000256" key="1">
    <source>
        <dbReference type="SAM" id="MobiDB-lite"/>
    </source>
</evidence>
<dbReference type="Proteomes" id="UP001321473">
    <property type="component" value="Unassembled WGS sequence"/>
</dbReference>
<gene>
    <name evidence="4" type="ORF">V5799_017736</name>
</gene>
<sequence length="398" mass="43406">MPRYGPVAGGTNLTLFGKNLDVGSVRVLRIGGSYCKINSVSSAFLDCTTSAVAPGEIRKKKRITLSIDGTEVPFISSGNFIPTFTYKPDPVIYKIKPPHGIFSGPSDIDVRGKHLDSAAAPFMLTRVTSHNLQEEHTGGVCRVVQSGRRMMCPIASVVKSCVAASVRREAYEDGCLVEVSFRMDGLKLHVNATGAEHRFHCTYQSKPGLGQLFPKEPDTEKTAADLHSPLFTLIAILFAIFLGIGLFLGTGIVGRKSFFRRLQDRKLTKASCNVMDLDHVGPEIDASGEVDKGCTTRTDAEEEQSLINSSSNCDEKIAAKQVPGYSWLASNTSLNIEELPALHVIGQESSTNSGAKIKYEPNRQVLDERPYADCEEKQGERHASDPGGQHFCEKNRDI</sequence>
<dbReference type="GO" id="GO:0017154">
    <property type="term" value="F:semaphorin receptor activity"/>
    <property type="evidence" value="ECO:0007669"/>
    <property type="project" value="InterPro"/>
</dbReference>
<accession>A0AAQ4F2D6</accession>
<evidence type="ECO:0000259" key="3">
    <source>
        <dbReference type="SMART" id="SM00429"/>
    </source>
</evidence>
<comment type="caution">
    <text evidence="4">The sequence shown here is derived from an EMBL/GenBank/DDBJ whole genome shotgun (WGS) entry which is preliminary data.</text>
</comment>
<dbReference type="Pfam" id="PF01833">
    <property type="entry name" value="TIG"/>
    <property type="match status" value="1"/>
</dbReference>
<dbReference type="InterPro" id="IPR013783">
    <property type="entry name" value="Ig-like_fold"/>
</dbReference>
<dbReference type="GO" id="GO:0002116">
    <property type="term" value="C:semaphorin receptor complex"/>
    <property type="evidence" value="ECO:0007669"/>
    <property type="project" value="TreeGrafter"/>
</dbReference>
<keyword evidence="5" id="KW-1185">Reference proteome</keyword>
<dbReference type="AlphaFoldDB" id="A0AAQ4F2D6"/>
<dbReference type="SMART" id="SM00429">
    <property type="entry name" value="IPT"/>
    <property type="match status" value="1"/>
</dbReference>
<evidence type="ECO:0000256" key="2">
    <source>
        <dbReference type="SAM" id="Phobius"/>
    </source>
</evidence>
<dbReference type="GO" id="GO:0005886">
    <property type="term" value="C:plasma membrane"/>
    <property type="evidence" value="ECO:0007669"/>
    <property type="project" value="TreeGrafter"/>
</dbReference>
<feature type="transmembrane region" description="Helical" evidence="2">
    <location>
        <begin position="230"/>
        <end position="253"/>
    </location>
</feature>